<sequence>MLLLIGGEEAEVEAWLGVFTKTDGPQWGGILLGVPARLARSVQRCPHQQDAPDVEAG</sequence>
<gene>
    <name evidence="1" type="ORF">R5U08_00490</name>
</gene>
<evidence type="ECO:0000313" key="2">
    <source>
        <dbReference type="Proteomes" id="UP001305002"/>
    </source>
</evidence>
<dbReference type="RefSeq" id="WP_193510628.1">
    <property type="nucleotide sequence ID" value="NZ_BMSO01000043.1"/>
</dbReference>
<accession>A0ABZ0K3V0</accession>
<name>A0ABZ0K3V0_STRC4</name>
<protein>
    <submittedName>
        <fullName evidence="1">Uncharacterized protein</fullName>
    </submittedName>
</protein>
<keyword evidence="2" id="KW-1185">Reference proteome</keyword>
<proteinExistence type="predicted"/>
<organism evidence="1 2">
    <name type="scientific">Streptomyces coeruleorubidus</name>
    <dbReference type="NCBI Taxonomy" id="116188"/>
    <lineage>
        <taxon>Bacteria</taxon>
        <taxon>Bacillati</taxon>
        <taxon>Actinomycetota</taxon>
        <taxon>Actinomycetes</taxon>
        <taxon>Kitasatosporales</taxon>
        <taxon>Streptomycetaceae</taxon>
        <taxon>Streptomyces</taxon>
    </lineage>
</organism>
<dbReference type="Proteomes" id="UP001305002">
    <property type="component" value="Chromosome"/>
</dbReference>
<dbReference type="EMBL" id="CP137524">
    <property type="protein sequence ID" value="WOT32718.1"/>
    <property type="molecule type" value="Genomic_DNA"/>
</dbReference>
<evidence type="ECO:0000313" key="1">
    <source>
        <dbReference type="EMBL" id="WOT32718.1"/>
    </source>
</evidence>
<reference evidence="1 2" key="2">
    <citation type="journal article" date="2024" name="Microb. Biotechnol.">
        <title>The involvement of multiple ABC transporters in daunorubicin efflux in Streptomyces coeruleorubidus.</title>
        <authorList>
            <person name="Dong J."/>
            <person name="Ning J."/>
            <person name="Tian Y."/>
            <person name="Li H."/>
            <person name="Chen H."/>
            <person name="Guan W."/>
        </authorList>
    </citation>
    <scope>NUCLEOTIDE SEQUENCE [LARGE SCALE GENOMIC DNA]</scope>
    <source>
        <strain evidence="1 2">CICC 11043</strain>
    </source>
</reference>
<reference evidence="1 2" key="1">
    <citation type="journal article" date="2021" name="J. Microbiol. Biotechnol.">
        <title>An Efficient Markerless Deletion System Suitable for the Industrial Strains of Streptomyces.</title>
        <authorList>
            <person name="Dong J."/>
            <person name="Wei J."/>
            <person name="Li H."/>
            <person name="Zhao S."/>
            <person name="Guan W."/>
        </authorList>
    </citation>
    <scope>NUCLEOTIDE SEQUENCE [LARGE SCALE GENOMIC DNA]</scope>
    <source>
        <strain evidence="1 2">CICC 11043</strain>
    </source>
</reference>